<gene>
    <name evidence="2" type="ORF">CCAM_LOCUS27845</name>
</gene>
<feature type="chain" id="PRO_5019853964" description="GPI inositol-deacylase" evidence="1">
    <location>
        <begin position="18"/>
        <end position="308"/>
    </location>
</feature>
<feature type="signal peptide" evidence="1">
    <location>
        <begin position="1"/>
        <end position="17"/>
    </location>
</feature>
<evidence type="ECO:0000256" key="1">
    <source>
        <dbReference type="SAM" id="SignalP"/>
    </source>
</evidence>
<dbReference type="PANTHER" id="PTHR47909:SF2">
    <property type="entry name" value="GPI INOSITOL-DEACYLASE"/>
    <property type="match status" value="1"/>
</dbReference>
<dbReference type="OrthoDB" id="348976at2759"/>
<reference evidence="2 3" key="1">
    <citation type="submission" date="2018-04" db="EMBL/GenBank/DDBJ databases">
        <authorList>
            <person name="Vogel A."/>
        </authorList>
    </citation>
    <scope>NUCLEOTIDE SEQUENCE [LARGE SCALE GENOMIC DNA]</scope>
</reference>
<organism evidence="2 3">
    <name type="scientific">Cuscuta campestris</name>
    <dbReference type="NCBI Taxonomy" id="132261"/>
    <lineage>
        <taxon>Eukaryota</taxon>
        <taxon>Viridiplantae</taxon>
        <taxon>Streptophyta</taxon>
        <taxon>Embryophyta</taxon>
        <taxon>Tracheophyta</taxon>
        <taxon>Spermatophyta</taxon>
        <taxon>Magnoliopsida</taxon>
        <taxon>eudicotyledons</taxon>
        <taxon>Gunneridae</taxon>
        <taxon>Pentapetalae</taxon>
        <taxon>asterids</taxon>
        <taxon>lamiids</taxon>
        <taxon>Solanales</taxon>
        <taxon>Convolvulaceae</taxon>
        <taxon>Cuscuteae</taxon>
        <taxon>Cuscuta</taxon>
        <taxon>Cuscuta subgen. Grammica</taxon>
        <taxon>Cuscuta sect. Cleistogrammica</taxon>
    </lineage>
</organism>
<name>A0A484MC32_9ASTE</name>
<evidence type="ECO:0000313" key="2">
    <source>
        <dbReference type="EMBL" id="VFQ86069.1"/>
    </source>
</evidence>
<proteinExistence type="predicted"/>
<dbReference type="SUPFAM" id="SSF53474">
    <property type="entry name" value="alpha/beta-Hydrolases"/>
    <property type="match status" value="1"/>
</dbReference>
<dbReference type="EMBL" id="OOIL02003067">
    <property type="protein sequence ID" value="VFQ86069.1"/>
    <property type="molecule type" value="Genomic_DNA"/>
</dbReference>
<dbReference type="Gene3D" id="3.40.50.1820">
    <property type="entry name" value="alpha/beta hydrolase"/>
    <property type="match status" value="1"/>
</dbReference>
<dbReference type="Proteomes" id="UP000595140">
    <property type="component" value="Unassembled WGS sequence"/>
</dbReference>
<keyword evidence="1" id="KW-0732">Signal</keyword>
<sequence>MGAVTVVLTILWGILNAVSLPSREEGLVKIGPHELVACSPDNLKRVPSQLLRTSPGEFRLEHSDQSLVVRTLDVPSLLFPSGDEIQELLSLLNLDVEQSHPVWEWYLKRVADIVNEASEVAGGGALSLIGHSARGWLTRVYMEEFGKSDVSLLLTLGTPHMPPPKGVSRVIDQTRGLLYYVEEHCAKAVYTSEFKYVCVARRYIQGAPAFGTSSDVEEAASQGAAVINVASGTVKLRARFVGNGYKQVCGRANVWGDGIVPEVSAYLEGSLNISLDGVYHSPVGANDSLRPWYGLPKVLKKWIKHLLH</sequence>
<keyword evidence="3" id="KW-1185">Reference proteome</keyword>
<dbReference type="InterPro" id="IPR029058">
    <property type="entry name" value="AB_hydrolase_fold"/>
</dbReference>
<protein>
    <recommendedName>
        <fullName evidence="4">GPI inositol-deacylase</fullName>
    </recommendedName>
</protein>
<evidence type="ECO:0008006" key="4">
    <source>
        <dbReference type="Google" id="ProtNLM"/>
    </source>
</evidence>
<dbReference type="PANTHER" id="PTHR47909">
    <property type="entry name" value="ALPHA/BETA-HYDROLASES SUPERFAMILY PROTEIN"/>
    <property type="match status" value="1"/>
</dbReference>
<dbReference type="AlphaFoldDB" id="A0A484MC32"/>
<evidence type="ECO:0000313" key="3">
    <source>
        <dbReference type="Proteomes" id="UP000595140"/>
    </source>
</evidence>
<dbReference type="GO" id="GO:0009507">
    <property type="term" value="C:chloroplast"/>
    <property type="evidence" value="ECO:0007669"/>
    <property type="project" value="TreeGrafter"/>
</dbReference>
<accession>A0A484MC32</accession>